<dbReference type="InterPro" id="IPR007527">
    <property type="entry name" value="Znf_SWIM"/>
</dbReference>
<keyword evidence="1" id="KW-0862">Zinc</keyword>
<dbReference type="EMBL" id="JAZDUA010000290">
    <property type="protein sequence ID" value="KAK7862018.1"/>
    <property type="molecule type" value="Genomic_DNA"/>
</dbReference>
<keyword evidence="4" id="KW-1185">Reference proteome</keyword>
<evidence type="ECO:0000313" key="3">
    <source>
        <dbReference type="EMBL" id="KAK7862018.1"/>
    </source>
</evidence>
<dbReference type="GO" id="GO:0000724">
    <property type="term" value="P:double-strand break repair via homologous recombination"/>
    <property type="evidence" value="ECO:0007669"/>
    <property type="project" value="TreeGrafter"/>
</dbReference>
<organism evidence="3 4">
    <name type="scientific">Gryllus longicercus</name>
    <dbReference type="NCBI Taxonomy" id="2509291"/>
    <lineage>
        <taxon>Eukaryota</taxon>
        <taxon>Metazoa</taxon>
        <taxon>Ecdysozoa</taxon>
        <taxon>Arthropoda</taxon>
        <taxon>Hexapoda</taxon>
        <taxon>Insecta</taxon>
        <taxon>Pterygota</taxon>
        <taxon>Neoptera</taxon>
        <taxon>Polyneoptera</taxon>
        <taxon>Orthoptera</taxon>
        <taxon>Ensifera</taxon>
        <taxon>Gryllidea</taxon>
        <taxon>Grylloidea</taxon>
        <taxon>Gryllidae</taxon>
        <taxon>Gryllinae</taxon>
        <taxon>Gryllus</taxon>
    </lineage>
</organism>
<name>A0AAN9YZC0_9ORTH</name>
<evidence type="ECO:0000313" key="4">
    <source>
        <dbReference type="Proteomes" id="UP001378592"/>
    </source>
</evidence>
<dbReference type="Proteomes" id="UP001378592">
    <property type="component" value="Unassembled WGS sequence"/>
</dbReference>
<keyword evidence="1" id="KW-0479">Metal-binding</keyword>
<comment type="caution">
    <text evidence="3">The sequence shown here is derived from an EMBL/GenBank/DDBJ whole genome shotgun (WGS) entry which is preliminary data.</text>
</comment>
<dbReference type="PANTHER" id="PTHR28498:SF1">
    <property type="entry name" value="ZINC FINGER SWIM DOMAIN-CONTAINING PROTEIN 7"/>
    <property type="match status" value="1"/>
</dbReference>
<evidence type="ECO:0000259" key="2">
    <source>
        <dbReference type="PROSITE" id="PS50966"/>
    </source>
</evidence>
<keyword evidence="1" id="KW-0863">Zinc-finger</keyword>
<dbReference type="PROSITE" id="PS50966">
    <property type="entry name" value="ZF_SWIM"/>
    <property type="match status" value="1"/>
</dbReference>
<protein>
    <recommendedName>
        <fullName evidence="2">SWIM-type domain-containing protein</fullName>
    </recommendedName>
</protein>
<gene>
    <name evidence="3" type="ORF">R5R35_002157</name>
</gene>
<reference evidence="3 4" key="1">
    <citation type="submission" date="2024-03" db="EMBL/GenBank/DDBJ databases">
        <title>The genome assembly and annotation of the cricket Gryllus longicercus Weissman &amp; Gray.</title>
        <authorList>
            <person name="Szrajer S."/>
            <person name="Gray D."/>
            <person name="Ylla G."/>
        </authorList>
    </citation>
    <scope>NUCLEOTIDE SEQUENCE [LARGE SCALE GENOMIC DNA]</scope>
    <source>
        <strain evidence="3">DAG 2021-001</strain>
        <tissue evidence="3">Whole body minus gut</tissue>
    </source>
</reference>
<dbReference type="AlphaFoldDB" id="A0AAN9YZC0"/>
<sequence>MAHDRNQILASLLADVSGDLMKEISGIFSSNDRLTDRSLLALYSVYGNVCERAVELLEKDCVTFLSDPDGIRTVIQVTGSGGSLYTLLPEVNYCPCPAFRYHVVGTRTDMSCKHVLAAHLASIMNKGSKRLINSSEVSELLVKSYTNVPTLENS</sequence>
<feature type="domain" description="SWIM-type" evidence="2">
    <location>
        <begin position="85"/>
        <end position="123"/>
    </location>
</feature>
<accession>A0AAN9YZC0</accession>
<evidence type="ECO:0000256" key="1">
    <source>
        <dbReference type="PROSITE-ProRule" id="PRU00325"/>
    </source>
</evidence>
<dbReference type="PANTHER" id="PTHR28498">
    <property type="entry name" value="ZINC FINGER SWIM DOMAIN-CONTAINING PROTEIN 7"/>
    <property type="match status" value="1"/>
</dbReference>
<dbReference type="GO" id="GO:0008270">
    <property type="term" value="F:zinc ion binding"/>
    <property type="evidence" value="ECO:0007669"/>
    <property type="project" value="UniProtKB-KW"/>
</dbReference>
<dbReference type="GO" id="GO:0097196">
    <property type="term" value="C:Shu complex"/>
    <property type="evidence" value="ECO:0007669"/>
    <property type="project" value="TreeGrafter"/>
</dbReference>
<proteinExistence type="predicted"/>